<sequence>MNCQKKAIQAGLDTGSNAIKELKGFISSFIIKYVPKKKVKKKKKQDNNEKDITSNYNSSDEDFILIEILIVYSKK</sequence>
<evidence type="ECO:0000313" key="1">
    <source>
        <dbReference type="EMBL" id="CAG8714231.1"/>
    </source>
</evidence>
<proteinExistence type="predicted"/>
<gene>
    <name evidence="1" type="ORF">CPELLU_LOCUS12497</name>
</gene>
<dbReference type="AlphaFoldDB" id="A0A9N9I003"/>
<reference evidence="1" key="1">
    <citation type="submission" date="2021-06" db="EMBL/GenBank/DDBJ databases">
        <authorList>
            <person name="Kallberg Y."/>
            <person name="Tangrot J."/>
            <person name="Rosling A."/>
        </authorList>
    </citation>
    <scope>NUCLEOTIDE SEQUENCE</scope>
    <source>
        <strain evidence="1">FL966</strain>
    </source>
</reference>
<dbReference type="Proteomes" id="UP000789759">
    <property type="component" value="Unassembled WGS sequence"/>
</dbReference>
<comment type="caution">
    <text evidence="1">The sequence shown here is derived from an EMBL/GenBank/DDBJ whole genome shotgun (WGS) entry which is preliminary data.</text>
</comment>
<keyword evidence="2" id="KW-1185">Reference proteome</keyword>
<evidence type="ECO:0000313" key="2">
    <source>
        <dbReference type="Proteomes" id="UP000789759"/>
    </source>
</evidence>
<dbReference type="EMBL" id="CAJVQA010012168">
    <property type="protein sequence ID" value="CAG8714231.1"/>
    <property type="molecule type" value="Genomic_DNA"/>
</dbReference>
<organism evidence="1 2">
    <name type="scientific">Cetraspora pellucida</name>
    <dbReference type="NCBI Taxonomy" id="1433469"/>
    <lineage>
        <taxon>Eukaryota</taxon>
        <taxon>Fungi</taxon>
        <taxon>Fungi incertae sedis</taxon>
        <taxon>Mucoromycota</taxon>
        <taxon>Glomeromycotina</taxon>
        <taxon>Glomeromycetes</taxon>
        <taxon>Diversisporales</taxon>
        <taxon>Gigasporaceae</taxon>
        <taxon>Cetraspora</taxon>
    </lineage>
</organism>
<protein>
    <submittedName>
        <fullName evidence="1">23600_t:CDS:1</fullName>
    </submittedName>
</protein>
<name>A0A9N9I003_9GLOM</name>
<dbReference type="OrthoDB" id="2478968at2759"/>
<feature type="non-terminal residue" evidence="1">
    <location>
        <position position="75"/>
    </location>
</feature>
<accession>A0A9N9I003</accession>